<dbReference type="Proteomes" id="UP001378592">
    <property type="component" value="Unassembled WGS sequence"/>
</dbReference>
<dbReference type="GO" id="GO:0006508">
    <property type="term" value="P:proteolysis"/>
    <property type="evidence" value="ECO:0007669"/>
    <property type="project" value="UniProtKB-KW"/>
</dbReference>
<dbReference type="InterPro" id="IPR050127">
    <property type="entry name" value="Serine_Proteases_S1"/>
</dbReference>
<dbReference type="GO" id="GO:0004252">
    <property type="term" value="F:serine-type endopeptidase activity"/>
    <property type="evidence" value="ECO:0007669"/>
    <property type="project" value="InterPro"/>
</dbReference>
<evidence type="ECO:0000313" key="12">
    <source>
        <dbReference type="Proteomes" id="UP001378592"/>
    </source>
</evidence>
<keyword evidence="9" id="KW-0812">Transmembrane</keyword>
<evidence type="ECO:0000256" key="7">
    <source>
        <dbReference type="ARBA" id="ARBA00068096"/>
    </source>
</evidence>
<keyword evidence="9" id="KW-0472">Membrane</keyword>
<comment type="caution">
    <text evidence="11">The sequence shown here is derived from an EMBL/GenBank/DDBJ whole genome shotgun (WGS) entry which is preliminary data.</text>
</comment>
<feature type="transmembrane region" description="Helical" evidence="9">
    <location>
        <begin position="7"/>
        <end position="32"/>
    </location>
</feature>
<dbReference type="PROSITE" id="PS50240">
    <property type="entry name" value="TRYPSIN_DOM"/>
    <property type="match status" value="1"/>
</dbReference>
<comment type="subcellular location">
    <subcellularLocation>
        <location evidence="1">Secreted</location>
    </subcellularLocation>
</comment>
<dbReference type="InterPro" id="IPR043504">
    <property type="entry name" value="Peptidase_S1_PA_chymotrypsin"/>
</dbReference>
<evidence type="ECO:0000256" key="8">
    <source>
        <dbReference type="ARBA" id="ARBA00076468"/>
    </source>
</evidence>
<dbReference type="GO" id="GO:0005615">
    <property type="term" value="C:extracellular space"/>
    <property type="evidence" value="ECO:0007669"/>
    <property type="project" value="TreeGrafter"/>
</dbReference>
<keyword evidence="3" id="KW-0645">Protease</keyword>
<reference evidence="11 12" key="1">
    <citation type="submission" date="2024-03" db="EMBL/GenBank/DDBJ databases">
        <title>The genome assembly and annotation of the cricket Gryllus longicercus Weissman &amp; Gray.</title>
        <authorList>
            <person name="Szrajer S."/>
            <person name="Gray D."/>
            <person name="Ylla G."/>
        </authorList>
    </citation>
    <scope>NUCLEOTIDE SEQUENCE [LARGE SCALE GENOMIC DNA]</scope>
    <source>
        <strain evidence="11">DAG 2021-001</strain>
        <tissue evidence="11">Whole body minus gut</tissue>
    </source>
</reference>
<dbReference type="Gene3D" id="2.40.10.10">
    <property type="entry name" value="Trypsin-like serine proteases"/>
    <property type="match status" value="2"/>
</dbReference>
<accession>A0AAN9VP15</accession>
<dbReference type="PANTHER" id="PTHR24264:SF65">
    <property type="entry name" value="SRCR DOMAIN-CONTAINING PROTEIN"/>
    <property type="match status" value="1"/>
</dbReference>
<dbReference type="CDD" id="cd00190">
    <property type="entry name" value="Tryp_SPc"/>
    <property type="match status" value="1"/>
</dbReference>
<dbReference type="InterPro" id="IPR001314">
    <property type="entry name" value="Peptidase_S1A"/>
</dbReference>
<dbReference type="EMBL" id="JAZDUA010000174">
    <property type="protein sequence ID" value="KAK7865505.1"/>
    <property type="molecule type" value="Genomic_DNA"/>
</dbReference>
<sequence>MMLTARLHFVAGKISVIIFYRLYILFIAFSYVPQMCEANATNLHGSHGCDCMEYWTCVMSGGSPFSYCGLSETNVCCFVPAEASSQEVQPASFGSKKRCGHKGPDSGQEGIADPAEWPWHAAILEKPDDLYVCGASLVDKNWVLTAAHCVDDYAREKGVSLKVRLGEYDVTSTQEALVHEEYDVSRIVLYPAFNNSTLAHDIALLELRQAAQRRPHIDVVCLPQPGGPFHNITSVDHRTRCLITGWGRRTEVTEHSVVLKEVPVPLWQNAACEAALRKQFGPNYHLPSTSICAGAEEMDACDGDGGGPLVCEENGQWYQVGVISFGIGCGRKNTPGVYTRVNTHEQWITDTILHHRESSNQES</sequence>
<dbReference type="AlphaFoldDB" id="A0AAN9VP15"/>
<evidence type="ECO:0000256" key="3">
    <source>
        <dbReference type="ARBA" id="ARBA00022670"/>
    </source>
</evidence>
<keyword evidence="9" id="KW-1133">Transmembrane helix</keyword>
<evidence type="ECO:0000256" key="2">
    <source>
        <dbReference type="ARBA" id="ARBA00022525"/>
    </source>
</evidence>
<keyword evidence="12" id="KW-1185">Reference proteome</keyword>
<keyword evidence="5" id="KW-0720">Serine protease</keyword>
<dbReference type="FunFam" id="2.40.10.10:FF:000038">
    <property type="entry name" value="Serine protease"/>
    <property type="match status" value="1"/>
</dbReference>
<dbReference type="InterPro" id="IPR001254">
    <property type="entry name" value="Trypsin_dom"/>
</dbReference>
<evidence type="ECO:0000259" key="10">
    <source>
        <dbReference type="PROSITE" id="PS50240"/>
    </source>
</evidence>
<evidence type="ECO:0000256" key="5">
    <source>
        <dbReference type="ARBA" id="ARBA00022825"/>
    </source>
</evidence>
<dbReference type="InterPro" id="IPR009003">
    <property type="entry name" value="Peptidase_S1_PA"/>
</dbReference>
<organism evidence="11 12">
    <name type="scientific">Gryllus longicercus</name>
    <dbReference type="NCBI Taxonomy" id="2509291"/>
    <lineage>
        <taxon>Eukaryota</taxon>
        <taxon>Metazoa</taxon>
        <taxon>Ecdysozoa</taxon>
        <taxon>Arthropoda</taxon>
        <taxon>Hexapoda</taxon>
        <taxon>Insecta</taxon>
        <taxon>Pterygota</taxon>
        <taxon>Neoptera</taxon>
        <taxon>Polyneoptera</taxon>
        <taxon>Orthoptera</taxon>
        <taxon>Ensifera</taxon>
        <taxon>Gryllidea</taxon>
        <taxon>Grylloidea</taxon>
        <taxon>Gryllidae</taxon>
        <taxon>Gryllinae</taxon>
        <taxon>Gryllus</taxon>
    </lineage>
</organism>
<keyword evidence="2" id="KW-0964">Secreted</keyword>
<dbReference type="SUPFAM" id="SSF50494">
    <property type="entry name" value="Trypsin-like serine proteases"/>
    <property type="match status" value="1"/>
</dbReference>
<evidence type="ECO:0000256" key="9">
    <source>
        <dbReference type="SAM" id="Phobius"/>
    </source>
</evidence>
<evidence type="ECO:0000256" key="1">
    <source>
        <dbReference type="ARBA" id="ARBA00004613"/>
    </source>
</evidence>
<dbReference type="PANTHER" id="PTHR24264">
    <property type="entry name" value="TRYPSIN-RELATED"/>
    <property type="match status" value="1"/>
</dbReference>
<keyword evidence="4" id="KW-0378">Hydrolase</keyword>
<proteinExistence type="predicted"/>
<evidence type="ECO:0000256" key="6">
    <source>
        <dbReference type="ARBA" id="ARBA00023157"/>
    </source>
</evidence>
<evidence type="ECO:0000256" key="4">
    <source>
        <dbReference type="ARBA" id="ARBA00022801"/>
    </source>
</evidence>
<feature type="domain" description="Peptidase S1" evidence="10">
    <location>
        <begin position="104"/>
        <end position="353"/>
    </location>
</feature>
<dbReference type="Pfam" id="PF00089">
    <property type="entry name" value="Trypsin"/>
    <property type="match status" value="1"/>
</dbReference>
<evidence type="ECO:0000313" key="11">
    <source>
        <dbReference type="EMBL" id="KAK7865505.1"/>
    </source>
</evidence>
<dbReference type="SMART" id="SM00020">
    <property type="entry name" value="Tryp_SPc"/>
    <property type="match status" value="1"/>
</dbReference>
<keyword evidence="6" id="KW-1015">Disulfide bond</keyword>
<name>A0AAN9VP15_9ORTH</name>
<protein>
    <recommendedName>
        <fullName evidence="7">Phenoloxidase-activating factor 2</fullName>
    </recommendedName>
    <alternativeName>
        <fullName evidence="8">Prophenoloxidase-activating factor II</fullName>
    </alternativeName>
</protein>
<dbReference type="PRINTS" id="PR00722">
    <property type="entry name" value="CHYMOTRYPSIN"/>
</dbReference>
<gene>
    <name evidence="11" type="ORF">R5R35_003208</name>
</gene>
<dbReference type="InterPro" id="IPR018114">
    <property type="entry name" value="TRYPSIN_HIS"/>
</dbReference>
<dbReference type="PROSITE" id="PS00134">
    <property type="entry name" value="TRYPSIN_HIS"/>
    <property type="match status" value="1"/>
</dbReference>